<reference evidence="5" key="2">
    <citation type="submission" date="2025-08" db="UniProtKB">
        <authorList>
            <consortium name="RefSeq"/>
        </authorList>
    </citation>
    <scope>IDENTIFICATION</scope>
    <source>
        <tissue evidence="5">Blood</tissue>
    </source>
</reference>
<dbReference type="OrthoDB" id="8913306at2759"/>
<evidence type="ECO:0000259" key="3">
    <source>
        <dbReference type="PROSITE" id="PS51842"/>
    </source>
</evidence>
<dbReference type="Pfam" id="PF00038">
    <property type="entry name" value="Filament"/>
    <property type="match status" value="1"/>
</dbReference>
<accession>A0A2D0PUX7</accession>
<dbReference type="Proteomes" id="UP000221080">
    <property type="component" value="Chromosome 24"/>
</dbReference>
<dbReference type="PANTHER" id="PTHR23239">
    <property type="entry name" value="INTERMEDIATE FILAMENT"/>
    <property type="match status" value="1"/>
</dbReference>
<dbReference type="GO" id="GO:0005198">
    <property type="term" value="F:structural molecule activity"/>
    <property type="evidence" value="ECO:0007669"/>
    <property type="project" value="InterPro"/>
</dbReference>
<evidence type="ECO:0000313" key="4">
    <source>
        <dbReference type="Proteomes" id="UP000221080"/>
    </source>
</evidence>
<protein>
    <submittedName>
        <fullName evidence="5">Keratin, type I cytoskeletal 13</fullName>
    </submittedName>
</protein>
<keyword evidence="2" id="KW-0175">Coiled coil</keyword>
<dbReference type="InterPro" id="IPR039008">
    <property type="entry name" value="IF_rod_dom"/>
</dbReference>
<feature type="domain" description="IF rod" evidence="3">
    <location>
        <begin position="1"/>
        <end position="76"/>
    </location>
</feature>
<dbReference type="FunFam" id="1.20.5.170:FF:000002">
    <property type="entry name" value="Type I keratin KA11"/>
    <property type="match status" value="1"/>
</dbReference>
<sequence>MKASLERTLAETQNRYAQMLTGYQVQVTSLEEQLQQLHADLVHQAVEFQMLLDIKTRLELEITEYRRLLDGEATTSTTSTSTSTTQKVVIVTEEVVDGKVVSSSWTPESKTFTN</sequence>
<evidence type="ECO:0000256" key="2">
    <source>
        <dbReference type="ARBA" id="ARBA00023054"/>
    </source>
</evidence>
<keyword evidence="4" id="KW-1185">Reference proteome</keyword>
<dbReference type="AlphaFoldDB" id="A0A2D0PUX7"/>
<organism evidence="4 5">
    <name type="scientific">Ictalurus punctatus</name>
    <name type="common">Channel catfish</name>
    <name type="synonym">Silurus punctatus</name>
    <dbReference type="NCBI Taxonomy" id="7998"/>
    <lineage>
        <taxon>Eukaryota</taxon>
        <taxon>Metazoa</taxon>
        <taxon>Chordata</taxon>
        <taxon>Craniata</taxon>
        <taxon>Vertebrata</taxon>
        <taxon>Euteleostomi</taxon>
        <taxon>Actinopterygii</taxon>
        <taxon>Neopterygii</taxon>
        <taxon>Teleostei</taxon>
        <taxon>Ostariophysi</taxon>
        <taxon>Siluriformes</taxon>
        <taxon>Ictaluridae</taxon>
        <taxon>Ictalurus</taxon>
    </lineage>
</organism>
<name>A0A2D0PUX7_ICTPU</name>
<dbReference type="KEGG" id="ipu:108256996"/>
<reference evidence="4" key="1">
    <citation type="journal article" date="2016" name="Nat. Commun.">
        <title>The channel catfish genome sequence provides insights into the evolution of scale formation in teleosts.</title>
        <authorList>
            <person name="Liu Z."/>
            <person name="Liu S."/>
            <person name="Yao J."/>
            <person name="Bao L."/>
            <person name="Zhang J."/>
            <person name="Li Y."/>
            <person name="Jiang C."/>
            <person name="Sun L."/>
            <person name="Wang R."/>
            <person name="Zhang Y."/>
            <person name="Zhou T."/>
            <person name="Zeng Q."/>
            <person name="Fu Q."/>
            <person name="Gao S."/>
            <person name="Li N."/>
            <person name="Koren S."/>
            <person name="Jiang Y."/>
            <person name="Zimin A."/>
            <person name="Xu P."/>
            <person name="Phillippy A.M."/>
            <person name="Geng X."/>
            <person name="Song L."/>
            <person name="Sun F."/>
            <person name="Li C."/>
            <person name="Wang X."/>
            <person name="Chen A."/>
            <person name="Jin Y."/>
            <person name="Yuan Z."/>
            <person name="Yang Y."/>
            <person name="Tan S."/>
            <person name="Peatman E."/>
            <person name="Lu J."/>
            <person name="Qin Z."/>
            <person name="Dunham R."/>
            <person name="Li Z."/>
            <person name="Sonstegard T."/>
            <person name="Feng J."/>
            <person name="Danzmann R.G."/>
            <person name="Schroeder S."/>
            <person name="Scheffler B."/>
            <person name="Duke M.V."/>
            <person name="Ballard L."/>
            <person name="Kucuktas H."/>
            <person name="Kaltenboeck L."/>
            <person name="Liu H."/>
            <person name="Armbruster J."/>
            <person name="Xie Y."/>
            <person name="Kirby M.L."/>
            <person name="Tian Y."/>
            <person name="Flanagan M.E."/>
            <person name="Mu W."/>
            <person name="Waldbieser G.C."/>
        </authorList>
    </citation>
    <scope>NUCLEOTIDE SEQUENCE [LARGE SCALE GENOMIC DNA]</scope>
    <source>
        <strain evidence="4">SDA103</strain>
    </source>
</reference>
<evidence type="ECO:0000313" key="5">
    <source>
        <dbReference type="RefSeq" id="XP_017309839.2"/>
    </source>
</evidence>
<dbReference type="GeneID" id="108256996"/>
<evidence type="ECO:0000256" key="1">
    <source>
        <dbReference type="ARBA" id="ARBA00022754"/>
    </source>
</evidence>
<dbReference type="RefSeq" id="XP_017309839.2">
    <property type="nucleotide sequence ID" value="XM_017454350.3"/>
</dbReference>
<dbReference type="GO" id="GO:0005882">
    <property type="term" value="C:intermediate filament"/>
    <property type="evidence" value="ECO:0007669"/>
    <property type="project" value="UniProtKB-KW"/>
</dbReference>
<dbReference type="PROSITE" id="PS51842">
    <property type="entry name" value="IF_ROD_2"/>
    <property type="match status" value="1"/>
</dbReference>
<keyword evidence="1" id="KW-0403">Intermediate filament</keyword>
<dbReference type="SUPFAM" id="SSF64593">
    <property type="entry name" value="Intermediate filament protein, coiled coil region"/>
    <property type="match status" value="1"/>
</dbReference>
<dbReference type="PANTHER" id="PTHR23239:SF367">
    <property type="entry name" value="KERATIN 15-RELATED"/>
    <property type="match status" value="1"/>
</dbReference>
<gene>
    <name evidence="5" type="primary">LOC108256996</name>
</gene>
<dbReference type="Gene3D" id="1.20.5.170">
    <property type="match status" value="1"/>
</dbReference>
<dbReference type="InterPro" id="IPR002957">
    <property type="entry name" value="Keratin_I"/>
</dbReference>
<proteinExistence type="predicted"/>